<dbReference type="GO" id="GO:0008236">
    <property type="term" value="F:serine-type peptidase activity"/>
    <property type="evidence" value="ECO:0007669"/>
    <property type="project" value="UniProtKB-KW"/>
</dbReference>
<dbReference type="PANTHER" id="PTHR32060">
    <property type="entry name" value="TAIL-SPECIFIC PROTEASE"/>
    <property type="match status" value="1"/>
</dbReference>
<dbReference type="PANTHER" id="PTHR32060:SF30">
    <property type="entry name" value="CARBOXY-TERMINAL PROCESSING PROTEASE CTPA"/>
    <property type="match status" value="1"/>
</dbReference>
<dbReference type="Proteomes" id="UP000545876">
    <property type="component" value="Unassembled WGS sequence"/>
</dbReference>
<evidence type="ECO:0000256" key="6">
    <source>
        <dbReference type="SAM" id="Phobius"/>
    </source>
</evidence>
<evidence type="ECO:0000256" key="4">
    <source>
        <dbReference type="ARBA" id="ARBA00022825"/>
    </source>
</evidence>
<keyword evidence="6" id="KW-1133">Transmembrane helix</keyword>
<dbReference type="Pfam" id="PF03572">
    <property type="entry name" value="Peptidase_S41"/>
    <property type="match status" value="1"/>
</dbReference>
<dbReference type="InterPro" id="IPR029045">
    <property type="entry name" value="ClpP/crotonase-like_dom_sf"/>
</dbReference>
<dbReference type="InterPro" id="IPR001478">
    <property type="entry name" value="PDZ"/>
</dbReference>
<dbReference type="FunFam" id="2.30.42.10:FF:000063">
    <property type="entry name" value="Peptidase, S41 family"/>
    <property type="match status" value="1"/>
</dbReference>
<comment type="similarity">
    <text evidence="1 5">Belongs to the peptidase S41A family.</text>
</comment>
<keyword evidence="6" id="KW-0812">Transmembrane</keyword>
<dbReference type="SUPFAM" id="SSF50156">
    <property type="entry name" value="PDZ domain-like"/>
    <property type="match status" value="1"/>
</dbReference>
<comment type="caution">
    <text evidence="8">The sequence shown here is derived from an EMBL/GenBank/DDBJ whole genome shotgun (WGS) entry which is preliminary data.</text>
</comment>
<dbReference type="SUPFAM" id="SSF52096">
    <property type="entry name" value="ClpP/crotonase"/>
    <property type="match status" value="1"/>
</dbReference>
<dbReference type="SMART" id="SM00228">
    <property type="entry name" value="PDZ"/>
    <property type="match status" value="1"/>
</dbReference>
<protein>
    <submittedName>
        <fullName evidence="8">S41 family peptidase</fullName>
    </submittedName>
</protein>
<accession>A0A847D211</accession>
<evidence type="ECO:0000313" key="8">
    <source>
        <dbReference type="EMBL" id="NLD25503.1"/>
    </source>
</evidence>
<evidence type="ECO:0000256" key="1">
    <source>
        <dbReference type="ARBA" id="ARBA00009179"/>
    </source>
</evidence>
<dbReference type="InterPro" id="IPR004447">
    <property type="entry name" value="Peptidase_S41A"/>
</dbReference>
<keyword evidence="6" id="KW-0472">Membrane</keyword>
<feature type="domain" description="PDZ" evidence="7">
    <location>
        <begin position="102"/>
        <end position="187"/>
    </location>
</feature>
<dbReference type="CDD" id="cd07560">
    <property type="entry name" value="Peptidase_S41_CPP"/>
    <property type="match status" value="1"/>
</dbReference>
<gene>
    <name evidence="8" type="ORF">GX656_02585</name>
</gene>
<dbReference type="Gene3D" id="3.30.750.44">
    <property type="match status" value="1"/>
</dbReference>
<keyword evidence="2 5" id="KW-0645">Protease</keyword>
<dbReference type="PROSITE" id="PS50106">
    <property type="entry name" value="PDZ"/>
    <property type="match status" value="1"/>
</dbReference>
<feature type="transmembrane region" description="Helical" evidence="6">
    <location>
        <begin position="12"/>
        <end position="32"/>
    </location>
</feature>
<dbReference type="AlphaFoldDB" id="A0A847D211"/>
<dbReference type="Gene3D" id="3.90.226.10">
    <property type="entry name" value="2-enoyl-CoA Hydratase, Chain A, domain 1"/>
    <property type="match status" value="1"/>
</dbReference>
<dbReference type="Pfam" id="PF13180">
    <property type="entry name" value="PDZ_2"/>
    <property type="match status" value="1"/>
</dbReference>
<organism evidence="8 9">
    <name type="scientific">Candidatus Dojkabacteria bacterium</name>
    <dbReference type="NCBI Taxonomy" id="2099670"/>
    <lineage>
        <taxon>Bacteria</taxon>
        <taxon>Candidatus Dojkabacteria</taxon>
    </lineage>
</organism>
<evidence type="ECO:0000256" key="2">
    <source>
        <dbReference type="ARBA" id="ARBA00022670"/>
    </source>
</evidence>
<dbReference type="Gene3D" id="2.30.42.10">
    <property type="match status" value="1"/>
</dbReference>
<dbReference type="NCBIfam" id="TIGR00225">
    <property type="entry name" value="prc"/>
    <property type="match status" value="1"/>
</dbReference>
<dbReference type="GO" id="GO:0007165">
    <property type="term" value="P:signal transduction"/>
    <property type="evidence" value="ECO:0007669"/>
    <property type="project" value="TreeGrafter"/>
</dbReference>
<dbReference type="InterPro" id="IPR005151">
    <property type="entry name" value="Tail-specific_protease"/>
</dbReference>
<keyword evidence="3 5" id="KW-0378">Hydrolase</keyword>
<dbReference type="GO" id="GO:0030288">
    <property type="term" value="C:outer membrane-bounded periplasmic space"/>
    <property type="evidence" value="ECO:0007669"/>
    <property type="project" value="TreeGrafter"/>
</dbReference>
<keyword evidence="4 5" id="KW-0720">Serine protease</keyword>
<evidence type="ECO:0000256" key="3">
    <source>
        <dbReference type="ARBA" id="ARBA00022801"/>
    </source>
</evidence>
<evidence type="ECO:0000313" key="9">
    <source>
        <dbReference type="Proteomes" id="UP000545876"/>
    </source>
</evidence>
<proteinExistence type="inferred from homology"/>
<dbReference type="EMBL" id="JAAZBX010000007">
    <property type="protein sequence ID" value="NLD25503.1"/>
    <property type="molecule type" value="Genomic_DNA"/>
</dbReference>
<evidence type="ECO:0000256" key="5">
    <source>
        <dbReference type="RuleBase" id="RU004404"/>
    </source>
</evidence>
<dbReference type="GO" id="GO:0006508">
    <property type="term" value="P:proteolysis"/>
    <property type="evidence" value="ECO:0007669"/>
    <property type="project" value="UniProtKB-KW"/>
</dbReference>
<sequence length="408" mass="45147">MEDEQKKNSRVLGLSLLIILVFVAGILIGRNYPESEANKIFNLSSSEKSVNMDLFWDVWNTTKKFYVDSDKLEEKPMVYGAIKGFVESISDVGTTYLDPEETEEYNSASEGKYFEGIGAELGYLDKQVIVVAPIEGSPAKGAGIRPGDYILKIDNYSLTSEDTVYDAVSKIRGEKGSKVKLTVLHRGDKEPVEIEITRSEITVPSMTLNFIGEKKDIAHLKVARFTDSNLYSWEQEWDKSVKKINESNVGKVILDLRSNPGGFFDAAIYAVDDILDEGFVISQQQDAEGNVKKYESEKGGNLLGKNIVILIDEGSASASEIVSGALQQAQKGILIGKSTFGKGTAQKIFEFSDGSSLHLTIVKWLLPDGKNIDRENPILPNIEVSYTNEDFEKGKDPQLDKAIEELSK</sequence>
<reference evidence="8 9" key="1">
    <citation type="journal article" date="2020" name="Biotechnol. Biofuels">
        <title>New insights from the biogas microbiome by comprehensive genome-resolved metagenomics of nearly 1600 species originating from multiple anaerobic digesters.</title>
        <authorList>
            <person name="Campanaro S."/>
            <person name="Treu L."/>
            <person name="Rodriguez-R L.M."/>
            <person name="Kovalovszki A."/>
            <person name="Ziels R.M."/>
            <person name="Maus I."/>
            <person name="Zhu X."/>
            <person name="Kougias P.G."/>
            <person name="Basile A."/>
            <person name="Luo G."/>
            <person name="Schluter A."/>
            <person name="Konstantinidis K.T."/>
            <person name="Angelidaki I."/>
        </authorList>
    </citation>
    <scope>NUCLEOTIDE SEQUENCE [LARGE SCALE GENOMIC DNA]</scope>
    <source>
        <strain evidence="8">AS06rmzACSIP_65</strain>
    </source>
</reference>
<evidence type="ECO:0000259" key="7">
    <source>
        <dbReference type="PROSITE" id="PS50106"/>
    </source>
</evidence>
<name>A0A847D211_9BACT</name>
<dbReference type="SMART" id="SM00245">
    <property type="entry name" value="TSPc"/>
    <property type="match status" value="1"/>
</dbReference>
<dbReference type="InterPro" id="IPR036034">
    <property type="entry name" value="PDZ_sf"/>
</dbReference>
<dbReference type="CDD" id="cd06782">
    <property type="entry name" value="cpPDZ_CPP-like"/>
    <property type="match status" value="1"/>
</dbReference>
<dbReference type="GO" id="GO:0004175">
    <property type="term" value="F:endopeptidase activity"/>
    <property type="evidence" value="ECO:0007669"/>
    <property type="project" value="TreeGrafter"/>
</dbReference>